<keyword evidence="2" id="KW-1133">Transmembrane helix</keyword>
<evidence type="ECO:0000256" key="2">
    <source>
        <dbReference type="SAM" id="Phobius"/>
    </source>
</evidence>
<reference evidence="4" key="1">
    <citation type="journal article" date="2017" name="Nature">
        <title>The sunflower genome provides insights into oil metabolism, flowering and Asterid evolution.</title>
        <authorList>
            <person name="Badouin H."/>
            <person name="Gouzy J."/>
            <person name="Grassa C.J."/>
            <person name="Murat F."/>
            <person name="Staton S.E."/>
            <person name="Cottret L."/>
            <person name="Lelandais-Briere C."/>
            <person name="Owens G.L."/>
            <person name="Carrere S."/>
            <person name="Mayjonade B."/>
            <person name="Legrand L."/>
            <person name="Gill N."/>
            <person name="Kane N.C."/>
            <person name="Bowers J.E."/>
            <person name="Hubner S."/>
            <person name="Bellec A."/>
            <person name="Berard A."/>
            <person name="Berges H."/>
            <person name="Blanchet N."/>
            <person name="Boniface M.C."/>
            <person name="Brunel D."/>
            <person name="Catrice O."/>
            <person name="Chaidir N."/>
            <person name="Claudel C."/>
            <person name="Donnadieu C."/>
            <person name="Faraut T."/>
            <person name="Fievet G."/>
            <person name="Helmstetter N."/>
            <person name="King M."/>
            <person name="Knapp S.J."/>
            <person name="Lai Z."/>
            <person name="Le Paslier M.C."/>
            <person name="Lippi Y."/>
            <person name="Lorenzon L."/>
            <person name="Mandel J.R."/>
            <person name="Marage G."/>
            <person name="Marchand G."/>
            <person name="Marquand E."/>
            <person name="Bret-Mestries E."/>
            <person name="Morien E."/>
            <person name="Nambeesan S."/>
            <person name="Nguyen T."/>
            <person name="Pegot-Espagnet P."/>
            <person name="Pouilly N."/>
            <person name="Raftis F."/>
            <person name="Sallet E."/>
            <person name="Schiex T."/>
            <person name="Thomas J."/>
            <person name="Vandecasteele C."/>
            <person name="Vares D."/>
            <person name="Vear F."/>
            <person name="Vautrin S."/>
            <person name="Crespi M."/>
            <person name="Mangin B."/>
            <person name="Burke J.M."/>
            <person name="Salse J."/>
            <person name="Munos S."/>
            <person name="Vincourt P."/>
            <person name="Rieseberg L.H."/>
            <person name="Langlade N.B."/>
        </authorList>
    </citation>
    <scope>NUCLEOTIDE SEQUENCE [LARGE SCALE GENOMIC DNA]</scope>
    <source>
        <strain evidence="4">cv. SF193</strain>
    </source>
</reference>
<dbReference type="AlphaFoldDB" id="A0A251RZD4"/>
<organism evidence="3 4">
    <name type="scientific">Helianthus annuus</name>
    <name type="common">Common sunflower</name>
    <dbReference type="NCBI Taxonomy" id="4232"/>
    <lineage>
        <taxon>Eukaryota</taxon>
        <taxon>Viridiplantae</taxon>
        <taxon>Streptophyta</taxon>
        <taxon>Embryophyta</taxon>
        <taxon>Tracheophyta</taxon>
        <taxon>Spermatophyta</taxon>
        <taxon>Magnoliopsida</taxon>
        <taxon>eudicotyledons</taxon>
        <taxon>Gunneridae</taxon>
        <taxon>Pentapetalae</taxon>
        <taxon>asterids</taxon>
        <taxon>campanulids</taxon>
        <taxon>Asterales</taxon>
        <taxon>Asteraceae</taxon>
        <taxon>Asteroideae</taxon>
        <taxon>Heliantheae alliance</taxon>
        <taxon>Heliantheae</taxon>
        <taxon>Helianthus</taxon>
    </lineage>
</organism>
<keyword evidence="2" id="KW-0812">Transmembrane</keyword>
<proteinExistence type="predicted"/>
<keyword evidence="4" id="KW-1185">Reference proteome</keyword>
<feature type="region of interest" description="Disordered" evidence="1">
    <location>
        <begin position="1"/>
        <end position="23"/>
    </location>
</feature>
<name>A0A251RZD4_HELAN</name>
<evidence type="ECO:0000313" key="3">
    <source>
        <dbReference type="EMBL" id="OTF90261.1"/>
    </source>
</evidence>
<gene>
    <name evidence="3" type="ORF">HannXRQ_Chr16g0497641</name>
</gene>
<keyword evidence="2" id="KW-0472">Membrane</keyword>
<dbReference type="Proteomes" id="UP000215914">
    <property type="component" value="Chromosome 16"/>
</dbReference>
<sequence>MNLGHSDQHFSTQTSSPAASSYPDRTRNPVGYYAQLVFALTVVIFPLVLMSYPIITSLIPAQTSVLKLQGPDLSELYKSAVEVATVTAYLYKMDYENEYHQQIPQSRYECLIAFFLMWMTPFIL</sequence>
<protein>
    <submittedName>
        <fullName evidence="3">Uncharacterized protein</fullName>
    </submittedName>
</protein>
<evidence type="ECO:0000313" key="4">
    <source>
        <dbReference type="Proteomes" id="UP000215914"/>
    </source>
</evidence>
<feature type="transmembrane region" description="Helical" evidence="2">
    <location>
        <begin position="32"/>
        <end position="55"/>
    </location>
</feature>
<evidence type="ECO:0000256" key="1">
    <source>
        <dbReference type="SAM" id="MobiDB-lite"/>
    </source>
</evidence>
<dbReference type="InParanoid" id="A0A251RZD4"/>
<feature type="compositionally biased region" description="Polar residues" evidence="1">
    <location>
        <begin position="9"/>
        <end position="19"/>
    </location>
</feature>
<dbReference type="EMBL" id="CM007905">
    <property type="protein sequence ID" value="OTF90261.1"/>
    <property type="molecule type" value="Genomic_DNA"/>
</dbReference>
<accession>A0A251RZD4</accession>